<organism evidence="2">
    <name type="scientific">marine metagenome</name>
    <dbReference type="NCBI Taxonomy" id="408172"/>
    <lineage>
        <taxon>unclassified sequences</taxon>
        <taxon>metagenomes</taxon>
        <taxon>ecological metagenomes</taxon>
    </lineage>
</organism>
<keyword evidence="1" id="KW-0812">Transmembrane</keyword>
<gene>
    <name evidence="2" type="ORF">METZ01_LOCUS275528</name>
</gene>
<protein>
    <submittedName>
        <fullName evidence="2">Uncharacterized protein</fullName>
    </submittedName>
</protein>
<feature type="transmembrane region" description="Helical" evidence="1">
    <location>
        <begin position="12"/>
        <end position="34"/>
    </location>
</feature>
<dbReference type="AlphaFoldDB" id="A0A382KCH6"/>
<evidence type="ECO:0000313" key="2">
    <source>
        <dbReference type="EMBL" id="SVC22674.1"/>
    </source>
</evidence>
<proteinExistence type="predicted"/>
<evidence type="ECO:0000256" key="1">
    <source>
        <dbReference type="SAM" id="Phobius"/>
    </source>
</evidence>
<dbReference type="EMBL" id="UINC01080071">
    <property type="protein sequence ID" value="SVC22674.1"/>
    <property type="molecule type" value="Genomic_DNA"/>
</dbReference>
<sequence>MLLYCVNMLLCYYHAVSLSFYTHRFIAFILRGIYVSSA</sequence>
<name>A0A382KCH6_9ZZZZ</name>
<keyword evidence="1" id="KW-0472">Membrane</keyword>
<keyword evidence="1" id="KW-1133">Transmembrane helix</keyword>
<accession>A0A382KCH6</accession>
<reference evidence="2" key="1">
    <citation type="submission" date="2018-05" db="EMBL/GenBank/DDBJ databases">
        <authorList>
            <person name="Lanie J.A."/>
            <person name="Ng W.-L."/>
            <person name="Kazmierczak K.M."/>
            <person name="Andrzejewski T.M."/>
            <person name="Davidsen T.M."/>
            <person name="Wayne K.J."/>
            <person name="Tettelin H."/>
            <person name="Glass J.I."/>
            <person name="Rusch D."/>
            <person name="Podicherti R."/>
            <person name="Tsui H.-C.T."/>
            <person name="Winkler M.E."/>
        </authorList>
    </citation>
    <scope>NUCLEOTIDE SEQUENCE</scope>
</reference>